<keyword evidence="4" id="KW-1185">Reference proteome</keyword>
<dbReference type="EMBL" id="VXIS01000005">
    <property type="protein sequence ID" value="KAA8914474.1"/>
    <property type="molecule type" value="Genomic_DNA"/>
</dbReference>
<evidence type="ECO:0000256" key="1">
    <source>
        <dbReference type="SAM" id="MobiDB-lite"/>
    </source>
</evidence>
<feature type="compositionally biased region" description="Polar residues" evidence="1">
    <location>
        <begin position="609"/>
        <end position="620"/>
    </location>
</feature>
<evidence type="ECO:0008006" key="5">
    <source>
        <dbReference type="Google" id="ProtNLM"/>
    </source>
</evidence>
<protein>
    <recommendedName>
        <fullName evidence="5">Peptidase A1 domain-containing protein</fullName>
    </recommendedName>
</protein>
<dbReference type="Gene3D" id="2.40.70.10">
    <property type="entry name" value="Acid Proteases"/>
    <property type="match status" value="1"/>
</dbReference>
<dbReference type="OrthoDB" id="5357409at2759"/>
<reference evidence="3 4" key="1">
    <citation type="submission" date="2019-09" db="EMBL/GenBank/DDBJ databases">
        <title>Draft genome of the ectomycorrhizal ascomycete Sphaerosporella brunnea.</title>
        <authorList>
            <consortium name="DOE Joint Genome Institute"/>
            <person name="Benucci G.M."/>
            <person name="Marozzi G."/>
            <person name="Antonielli L."/>
            <person name="Sanchez S."/>
            <person name="Marco P."/>
            <person name="Wang X."/>
            <person name="Falini L.B."/>
            <person name="Barry K."/>
            <person name="Haridas S."/>
            <person name="Lipzen A."/>
            <person name="Labutti K."/>
            <person name="Grigoriev I.V."/>
            <person name="Murat C."/>
            <person name="Martin F."/>
            <person name="Albertini E."/>
            <person name="Donnini D."/>
            <person name="Bonito G."/>
        </authorList>
    </citation>
    <scope>NUCLEOTIDE SEQUENCE [LARGE SCALE GENOMIC DNA]</scope>
    <source>
        <strain evidence="3 4">Sb_GMNB300</strain>
    </source>
</reference>
<feature type="compositionally biased region" description="Basic and acidic residues" evidence="1">
    <location>
        <begin position="669"/>
        <end position="681"/>
    </location>
</feature>
<dbReference type="InterPro" id="IPR021109">
    <property type="entry name" value="Peptidase_aspartic_dom_sf"/>
</dbReference>
<keyword evidence="2" id="KW-1133">Transmembrane helix</keyword>
<accession>A0A5J5FB56</accession>
<organism evidence="3 4">
    <name type="scientific">Sphaerosporella brunnea</name>
    <dbReference type="NCBI Taxonomy" id="1250544"/>
    <lineage>
        <taxon>Eukaryota</taxon>
        <taxon>Fungi</taxon>
        <taxon>Dikarya</taxon>
        <taxon>Ascomycota</taxon>
        <taxon>Pezizomycotina</taxon>
        <taxon>Pezizomycetes</taxon>
        <taxon>Pezizales</taxon>
        <taxon>Pyronemataceae</taxon>
        <taxon>Sphaerosporella</taxon>
    </lineage>
</organism>
<feature type="compositionally biased region" description="Polar residues" evidence="1">
    <location>
        <begin position="723"/>
        <end position="735"/>
    </location>
</feature>
<feature type="region of interest" description="Disordered" evidence="1">
    <location>
        <begin position="788"/>
        <end position="821"/>
    </location>
</feature>
<evidence type="ECO:0000256" key="2">
    <source>
        <dbReference type="SAM" id="Phobius"/>
    </source>
</evidence>
<dbReference type="AlphaFoldDB" id="A0A5J5FB56"/>
<feature type="compositionally biased region" description="Basic and acidic residues" evidence="1">
    <location>
        <begin position="801"/>
        <end position="821"/>
    </location>
</feature>
<evidence type="ECO:0000313" key="4">
    <source>
        <dbReference type="Proteomes" id="UP000326924"/>
    </source>
</evidence>
<feature type="region of interest" description="Disordered" evidence="1">
    <location>
        <begin position="589"/>
        <end position="761"/>
    </location>
</feature>
<sequence length="821" mass="88747">MLWSDLPPRRSISGYFTMRKTVGDGKDAVASTTPVTNIERQKSCLTFLASNGGYYNQSLDPAFQRSDFFTASFTDAYTGWAVANTGEGSTTLSFEAQGESGPTSKVYFNQTSMDLISSSTLGTGMLSLGMLQAARNVAVIEMNVMALNLGTEEQTGSVVLGGYDEALIDPTQRAVFPKAAELPRAFHAYMTKVVFDGGSQKVLLNEDPGLAADVDLRYDDYGLRLSQELIDTLLPLIGNPTYDEDVKGYVYNGEPKLDYSLTFGLSNGTSEVMIKVPASSLIMTQSPHDNPLTPLNETGKTFLQIRPTTNGTSDQYLGRSFMRHVYIIDSPSTLEKFHLSAVRQSSGKKLIAASKSSISIFDGDYSIPSSDGYRLGPIIGGIVGGIGFLIAAAIGCFWFIRRRNRHNGSISGHRSINITGNDSTTFHKETGLGHIVHHHRGKGMNGGGLHTEHSDSFRTTATIPIRYSPSFEKEIGIAYRHSPQSQPNTLPRAVQSRPIMLFETPSSSSRSSSLDHELEIPQLRDSRLSVTLSAIQRRNSEVSTVAREYNTGSSEPEPEPRGPAVPGEPIPRLYRSATVGRMYKAGKVRSVEGLSSPHSPGSRHGSRSPTTATRGHSRTASLGRVVTPTEVDVCADSHKSITRRSSGSTGDRSRGGEASGSGSSGHTGSLEELREAPELEPRPQSAISSDMPENHLRRLTIQTRSSGALLSPRDTLGLPSSPYAESSGHSDSRASTPHLAESIRSEVGLESPPHSRSGFLDTGDMVLRERSSEDEVFGLGAVRGEYLPPKEGWLSSESEGSTEKEVRQEQFLNHRGEGSGC</sequence>
<keyword evidence="2" id="KW-0472">Membrane</keyword>
<keyword evidence="2" id="KW-0812">Transmembrane</keyword>
<dbReference type="SUPFAM" id="SSF50630">
    <property type="entry name" value="Acid proteases"/>
    <property type="match status" value="1"/>
</dbReference>
<name>A0A5J5FB56_9PEZI</name>
<feature type="transmembrane region" description="Helical" evidence="2">
    <location>
        <begin position="378"/>
        <end position="400"/>
    </location>
</feature>
<gene>
    <name evidence="3" type="ORF">FN846DRAFT_926353</name>
</gene>
<proteinExistence type="predicted"/>
<dbReference type="InParanoid" id="A0A5J5FB56"/>
<evidence type="ECO:0000313" key="3">
    <source>
        <dbReference type="EMBL" id="KAA8914474.1"/>
    </source>
</evidence>
<dbReference type="Proteomes" id="UP000326924">
    <property type="component" value="Unassembled WGS sequence"/>
</dbReference>
<feature type="region of interest" description="Disordered" evidence="1">
    <location>
        <begin position="543"/>
        <end position="571"/>
    </location>
</feature>
<comment type="caution">
    <text evidence="3">The sequence shown here is derived from an EMBL/GenBank/DDBJ whole genome shotgun (WGS) entry which is preliminary data.</text>
</comment>